<reference evidence="1 2" key="1">
    <citation type="journal article" date="2021" name="Commun. Biol.">
        <title>The genome of Shorea leprosula (Dipterocarpaceae) highlights the ecological relevance of drought in aseasonal tropical rainforests.</title>
        <authorList>
            <person name="Ng K.K.S."/>
            <person name="Kobayashi M.J."/>
            <person name="Fawcett J.A."/>
            <person name="Hatakeyama M."/>
            <person name="Paape T."/>
            <person name="Ng C.H."/>
            <person name="Ang C.C."/>
            <person name="Tnah L.H."/>
            <person name="Lee C.T."/>
            <person name="Nishiyama T."/>
            <person name="Sese J."/>
            <person name="O'Brien M.J."/>
            <person name="Copetti D."/>
            <person name="Mohd Noor M.I."/>
            <person name="Ong R.C."/>
            <person name="Putra M."/>
            <person name="Sireger I.Z."/>
            <person name="Indrioko S."/>
            <person name="Kosugi Y."/>
            <person name="Izuno A."/>
            <person name="Isagi Y."/>
            <person name="Lee S.L."/>
            <person name="Shimizu K.K."/>
        </authorList>
    </citation>
    <scope>NUCLEOTIDE SEQUENCE [LARGE SCALE GENOMIC DNA]</scope>
    <source>
        <strain evidence="1">214</strain>
    </source>
</reference>
<name>A0AAV5KWE7_9ROSI</name>
<keyword evidence="2" id="KW-1185">Reference proteome</keyword>
<gene>
    <name evidence="1" type="ORF">SLEP1_g37720</name>
</gene>
<protein>
    <submittedName>
        <fullName evidence="1">Uncharacterized protein</fullName>
    </submittedName>
</protein>
<dbReference type="EMBL" id="BPVZ01000080">
    <property type="protein sequence ID" value="GKV28703.1"/>
    <property type="molecule type" value="Genomic_DNA"/>
</dbReference>
<evidence type="ECO:0000313" key="1">
    <source>
        <dbReference type="EMBL" id="GKV28703.1"/>
    </source>
</evidence>
<accession>A0AAV5KWE7</accession>
<comment type="caution">
    <text evidence="1">The sequence shown here is derived from an EMBL/GenBank/DDBJ whole genome shotgun (WGS) entry which is preliminary data.</text>
</comment>
<dbReference type="Proteomes" id="UP001054252">
    <property type="component" value="Unassembled WGS sequence"/>
</dbReference>
<sequence>MAVFKVSASYGNGVMFLNQGCDFTAVSTSEFEGSCVVQKKHLEFIRNF</sequence>
<evidence type="ECO:0000313" key="2">
    <source>
        <dbReference type="Proteomes" id="UP001054252"/>
    </source>
</evidence>
<proteinExistence type="predicted"/>
<organism evidence="1 2">
    <name type="scientific">Rubroshorea leprosula</name>
    <dbReference type="NCBI Taxonomy" id="152421"/>
    <lineage>
        <taxon>Eukaryota</taxon>
        <taxon>Viridiplantae</taxon>
        <taxon>Streptophyta</taxon>
        <taxon>Embryophyta</taxon>
        <taxon>Tracheophyta</taxon>
        <taxon>Spermatophyta</taxon>
        <taxon>Magnoliopsida</taxon>
        <taxon>eudicotyledons</taxon>
        <taxon>Gunneridae</taxon>
        <taxon>Pentapetalae</taxon>
        <taxon>rosids</taxon>
        <taxon>malvids</taxon>
        <taxon>Malvales</taxon>
        <taxon>Dipterocarpaceae</taxon>
        <taxon>Rubroshorea</taxon>
    </lineage>
</organism>
<dbReference type="AlphaFoldDB" id="A0AAV5KWE7"/>